<evidence type="ECO:0000313" key="2">
    <source>
        <dbReference type="Proteomes" id="UP000237246"/>
    </source>
</evidence>
<dbReference type="AlphaFoldDB" id="A0A2P4T384"/>
<dbReference type="Proteomes" id="UP000237246">
    <property type="component" value="Unassembled WGS sequence"/>
</dbReference>
<accession>A0A2P4T384</accession>
<keyword evidence="2" id="KW-1185">Reference proteome</keyword>
<dbReference type="EMBL" id="PPHD01010575">
    <property type="protein sequence ID" value="POI30815.1"/>
    <property type="molecule type" value="Genomic_DNA"/>
</dbReference>
<organism evidence="1 2">
    <name type="scientific">Bambusicola thoracicus</name>
    <name type="common">Chinese bamboo-partridge</name>
    <name type="synonym">Perdix thoracica</name>
    <dbReference type="NCBI Taxonomy" id="9083"/>
    <lineage>
        <taxon>Eukaryota</taxon>
        <taxon>Metazoa</taxon>
        <taxon>Chordata</taxon>
        <taxon>Craniata</taxon>
        <taxon>Vertebrata</taxon>
        <taxon>Euteleostomi</taxon>
        <taxon>Archelosauria</taxon>
        <taxon>Archosauria</taxon>
        <taxon>Dinosauria</taxon>
        <taxon>Saurischia</taxon>
        <taxon>Theropoda</taxon>
        <taxon>Coelurosauria</taxon>
        <taxon>Aves</taxon>
        <taxon>Neognathae</taxon>
        <taxon>Galloanserae</taxon>
        <taxon>Galliformes</taxon>
        <taxon>Phasianidae</taxon>
        <taxon>Perdicinae</taxon>
        <taxon>Bambusicola</taxon>
    </lineage>
</organism>
<comment type="caution">
    <text evidence="1">The sequence shown here is derived from an EMBL/GenBank/DDBJ whole genome shotgun (WGS) entry which is preliminary data.</text>
</comment>
<proteinExistence type="predicted"/>
<protein>
    <submittedName>
        <fullName evidence="1">Uncharacterized protein</fullName>
    </submittedName>
</protein>
<sequence>MEGCSSNSWKFFQERDL</sequence>
<reference evidence="1 2" key="1">
    <citation type="submission" date="2018-01" db="EMBL/GenBank/DDBJ databases">
        <title>Comparison of the Chinese Bamboo Partridge and Red Junglefowl genome sequences highlights the importance of demography in genome evolution.</title>
        <authorList>
            <person name="Tiley G.P."/>
            <person name="Kimball R.T."/>
            <person name="Braun E.L."/>
            <person name="Burleigh J.G."/>
        </authorList>
    </citation>
    <scope>NUCLEOTIDE SEQUENCE [LARGE SCALE GENOMIC DNA]</scope>
    <source>
        <strain evidence="1">RTK389</strain>
        <tissue evidence="1">Blood</tissue>
    </source>
</reference>
<gene>
    <name evidence="1" type="ORF">CIB84_005434</name>
</gene>
<evidence type="ECO:0000313" key="1">
    <source>
        <dbReference type="EMBL" id="POI30815.1"/>
    </source>
</evidence>
<name>A0A2P4T384_BAMTH</name>